<proteinExistence type="predicted"/>
<accession>A0A7J8TEF9</accession>
<evidence type="ECO:0000256" key="1">
    <source>
        <dbReference type="SAM" id="Phobius"/>
    </source>
</evidence>
<dbReference type="EMBL" id="JABFAC010246281">
    <property type="protein sequence ID" value="MBA0636531.1"/>
    <property type="molecule type" value="Genomic_DNA"/>
</dbReference>
<keyword evidence="1" id="KW-1133">Transmembrane helix</keyword>
<keyword evidence="1" id="KW-0812">Transmembrane</keyword>
<keyword evidence="1" id="KW-0472">Membrane</keyword>
<name>A0A7J8TEF9_GOSDV</name>
<protein>
    <submittedName>
        <fullName evidence="2">Uncharacterized protein</fullName>
    </submittedName>
</protein>
<reference evidence="2 3" key="1">
    <citation type="journal article" date="2019" name="Genome Biol. Evol.">
        <title>Insights into the evolution of the New World diploid cottons (Gossypium, subgenus Houzingenia) based on genome sequencing.</title>
        <authorList>
            <person name="Grover C.E."/>
            <person name="Arick M.A. 2nd"/>
            <person name="Thrash A."/>
            <person name="Conover J.L."/>
            <person name="Sanders W.S."/>
            <person name="Peterson D.G."/>
            <person name="Frelichowski J.E."/>
            <person name="Scheffler J.A."/>
            <person name="Scheffler B.E."/>
            <person name="Wendel J.F."/>
        </authorList>
    </citation>
    <scope>NUCLEOTIDE SEQUENCE [LARGE SCALE GENOMIC DNA]</scope>
    <source>
        <strain evidence="2">27</strain>
        <tissue evidence="2">Leaf</tissue>
    </source>
</reference>
<comment type="caution">
    <text evidence="2">The sequence shown here is derived from an EMBL/GenBank/DDBJ whole genome shotgun (WGS) entry which is preliminary data.</text>
</comment>
<evidence type="ECO:0000313" key="3">
    <source>
        <dbReference type="Proteomes" id="UP000593561"/>
    </source>
</evidence>
<feature type="transmembrane region" description="Helical" evidence="1">
    <location>
        <begin position="12"/>
        <end position="36"/>
    </location>
</feature>
<sequence length="58" mass="6785">MRNGRSCTRWRRALIWLGIIRGPVWNLNLILLAWLITSKDRMLTCQLWATAFGICLVI</sequence>
<dbReference type="AlphaFoldDB" id="A0A7J8TEF9"/>
<evidence type="ECO:0000313" key="2">
    <source>
        <dbReference type="EMBL" id="MBA0636531.1"/>
    </source>
</evidence>
<gene>
    <name evidence="2" type="ORF">Godav_029855</name>
</gene>
<dbReference type="Proteomes" id="UP000593561">
    <property type="component" value="Unassembled WGS sequence"/>
</dbReference>
<keyword evidence="3" id="KW-1185">Reference proteome</keyword>
<organism evidence="2 3">
    <name type="scientific">Gossypium davidsonii</name>
    <name type="common">Davidson's cotton</name>
    <name type="synonym">Gossypium klotzschianum subsp. davidsonii</name>
    <dbReference type="NCBI Taxonomy" id="34287"/>
    <lineage>
        <taxon>Eukaryota</taxon>
        <taxon>Viridiplantae</taxon>
        <taxon>Streptophyta</taxon>
        <taxon>Embryophyta</taxon>
        <taxon>Tracheophyta</taxon>
        <taxon>Spermatophyta</taxon>
        <taxon>Magnoliopsida</taxon>
        <taxon>eudicotyledons</taxon>
        <taxon>Gunneridae</taxon>
        <taxon>Pentapetalae</taxon>
        <taxon>rosids</taxon>
        <taxon>malvids</taxon>
        <taxon>Malvales</taxon>
        <taxon>Malvaceae</taxon>
        <taxon>Malvoideae</taxon>
        <taxon>Gossypium</taxon>
    </lineage>
</organism>